<reference evidence="1 2" key="1">
    <citation type="submission" date="2017-11" db="EMBL/GenBank/DDBJ databases">
        <title>Comparative genomics of Botrytis spp.</title>
        <authorList>
            <person name="Valero-Jimenez C.A."/>
            <person name="Tapia P."/>
            <person name="Veloso J."/>
            <person name="Silva-Moreno E."/>
            <person name="Staats M."/>
            <person name="Valdes J.H."/>
            <person name="Van Kan J.A.L."/>
        </authorList>
    </citation>
    <scope>NUCLEOTIDE SEQUENCE [LARGE SCALE GENOMIC DNA]</scope>
    <source>
        <strain evidence="1 2">MUCL2830</strain>
    </source>
</reference>
<organism evidence="1 2">
    <name type="scientific">Botryotinia calthae</name>
    <dbReference type="NCBI Taxonomy" id="38488"/>
    <lineage>
        <taxon>Eukaryota</taxon>
        <taxon>Fungi</taxon>
        <taxon>Dikarya</taxon>
        <taxon>Ascomycota</taxon>
        <taxon>Pezizomycotina</taxon>
        <taxon>Leotiomycetes</taxon>
        <taxon>Helotiales</taxon>
        <taxon>Sclerotiniaceae</taxon>
        <taxon>Botryotinia</taxon>
    </lineage>
</organism>
<comment type="caution">
    <text evidence="1">The sequence shown here is derived from an EMBL/GenBank/DDBJ whole genome shotgun (WGS) entry which is preliminary data.</text>
</comment>
<evidence type="ECO:0000313" key="1">
    <source>
        <dbReference type="EMBL" id="TEY28361.1"/>
    </source>
</evidence>
<accession>A0A4Y8CEI5</accession>
<sequence length="285" mass="31881">MGKVQVPLIGLIISQQISEFIGIGWAESIERRVISQSSECESPIIWDDRREQGEEGQTSHYSDIPNRSVVELPLVVYDPSIPSFNDKSLESEIVYQKPIVRRRIPAISSQSIERARIRTQTVAESKAKMKAICNAVKEGKTDPTINPIINATTNENIAAISDPKPSDFGKEKSKLNNCLNAIKRGNSYTKLLLQKLSKDRAMFFVAIFNSTVILNQLEQILEDKANSKNEVPIATHSIIASATKQFGKKRLDVVPRMPDSRFLIDSISVLKEDFLNPSKVPFTLN</sequence>
<proteinExistence type="predicted"/>
<evidence type="ECO:0000313" key="2">
    <source>
        <dbReference type="Proteomes" id="UP000297299"/>
    </source>
</evidence>
<gene>
    <name evidence="1" type="ORF">BOTCAL_1030g00010</name>
</gene>
<name>A0A4Y8CEI5_9HELO</name>
<dbReference type="EMBL" id="PHWZ01001026">
    <property type="protein sequence ID" value="TEY28361.1"/>
    <property type="molecule type" value="Genomic_DNA"/>
</dbReference>
<protein>
    <submittedName>
        <fullName evidence="1">Uncharacterized protein</fullName>
    </submittedName>
</protein>
<keyword evidence="2" id="KW-1185">Reference proteome</keyword>
<dbReference type="AlphaFoldDB" id="A0A4Y8CEI5"/>
<dbReference type="Proteomes" id="UP000297299">
    <property type="component" value="Unassembled WGS sequence"/>
</dbReference>